<dbReference type="GO" id="GO:0046983">
    <property type="term" value="F:protein dimerization activity"/>
    <property type="evidence" value="ECO:0007669"/>
    <property type="project" value="InterPro"/>
</dbReference>
<proteinExistence type="predicted"/>
<dbReference type="PANTHER" id="PTHR45749:SF35">
    <property type="entry name" value="AC-LIKE TRANSPOSASE-RELATED"/>
    <property type="match status" value="1"/>
</dbReference>
<gene>
    <name evidence="2" type="ORF">AVEN_229047_1</name>
</gene>
<evidence type="ECO:0000313" key="2">
    <source>
        <dbReference type="EMBL" id="GBM09013.1"/>
    </source>
</evidence>
<dbReference type="PANTHER" id="PTHR45749">
    <property type="match status" value="1"/>
</dbReference>
<keyword evidence="3" id="KW-1185">Reference proteome</keyword>
<name>A0A4Y2CXA3_ARAVE</name>
<dbReference type="OrthoDB" id="6437574at2759"/>
<organism evidence="2 3">
    <name type="scientific">Araneus ventricosus</name>
    <name type="common">Orbweaver spider</name>
    <name type="synonym">Epeira ventricosa</name>
    <dbReference type="NCBI Taxonomy" id="182803"/>
    <lineage>
        <taxon>Eukaryota</taxon>
        <taxon>Metazoa</taxon>
        <taxon>Ecdysozoa</taxon>
        <taxon>Arthropoda</taxon>
        <taxon>Chelicerata</taxon>
        <taxon>Arachnida</taxon>
        <taxon>Araneae</taxon>
        <taxon>Araneomorphae</taxon>
        <taxon>Entelegynae</taxon>
        <taxon>Araneoidea</taxon>
        <taxon>Araneidae</taxon>
        <taxon>Araneus</taxon>
    </lineage>
</organism>
<dbReference type="InterPro" id="IPR008906">
    <property type="entry name" value="HATC_C_dom"/>
</dbReference>
<comment type="caution">
    <text evidence="2">The sequence shown here is derived from an EMBL/GenBank/DDBJ whole genome shotgun (WGS) entry which is preliminary data.</text>
</comment>
<feature type="domain" description="HAT C-terminal dimerisation" evidence="1">
    <location>
        <begin position="9"/>
        <end position="83"/>
    </location>
</feature>
<dbReference type="Pfam" id="PF05699">
    <property type="entry name" value="Dimer_Tnp_hAT"/>
    <property type="match status" value="1"/>
</dbReference>
<dbReference type="AlphaFoldDB" id="A0A4Y2CXA3"/>
<protein>
    <recommendedName>
        <fullName evidence="1">HAT C-terminal dimerisation domain-containing protein</fullName>
    </recommendedName>
</protein>
<accession>A0A4Y2CXA3</accession>
<evidence type="ECO:0000259" key="1">
    <source>
        <dbReference type="Pfam" id="PF05699"/>
    </source>
</evidence>
<dbReference type="EMBL" id="BGPR01000263">
    <property type="protein sequence ID" value="GBM09013.1"/>
    <property type="molecule type" value="Genomic_DNA"/>
</dbReference>
<reference evidence="2 3" key="1">
    <citation type="journal article" date="2019" name="Sci. Rep.">
        <title>Orb-weaving spider Araneus ventricosus genome elucidates the spidroin gene catalogue.</title>
        <authorList>
            <person name="Kono N."/>
            <person name="Nakamura H."/>
            <person name="Ohtoshi R."/>
            <person name="Moran D.A.P."/>
            <person name="Shinohara A."/>
            <person name="Yoshida Y."/>
            <person name="Fujiwara M."/>
            <person name="Mori M."/>
            <person name="Tomita M."/>
            <person name="Arakawa K."/>
        </authorList>
    </citation>
    <scope>NUCLEOTIDE SEQUENCE [LARGE SCALE GENOMIC DNA]</scope>
</reference>
<dbReference type="Proteomes" id="UP000499080">
    <property type="component" value="Unassembled WGS sequence"/>
</dbReference>
<sequence length="103" mass="11853">MFTFEFPLKIQNPIDILEFFTCNNRSTAFPNSFIALRILLTIPAIVASGERGFSKLKLNKTYLRSSIQQERSNSLAIMSIESEISWCLDLDKILEDFPEKKAF</sequence>
<evidence type="ECO:0000313" key="3">
    <source>
        <dbReference type="Proteomes" id="UP000499080"/>
    </source>
</evidence>